<gene>
    <name evidence="3" type="ORF">EQU24_18425</name>
</gene>
<dbReference type="GO" id="GO:0003677">
    <property type="term" value="F:DNA binding"/>
    <property type="evidence" value="ECO:0007669"/>
    <property type="project" value="InterPro"/>
</dbReference>
<dbReference type="EMBL" id="CP035467">
    <property type="protein sequence ID" value="QCW83997.1"/>
    <property type="molecule type" value="Genomic_DNA"/>
</dbReference>
<feature type="domain" description="Transposase IS4-like" evidence="2">
    <location>
        <begin position="31"/>
        <end position="113"/>
    </location>
</feature>
<dbReference type="PANTHER" id="PTHR35404">
    <property type="entry name" value="TRANSPOSASE OF TN10"/>
    <property type="match status" value="1"/>
</dbReference>
<dbReference type="SUPFAM" id="SSF53098">
    <property type="entry name" value="Ribonuclease H-like"/>
    <property type="match status" value="1"/>
</dbReference>
<dbReference type="Pfam" id="PF01609">
    <property type="entry name" value="DDE_Tnp_1"/>
    <property type="match status" value="1"/>
</dbReference>
<organism evidence="3 4">
    <name type="scientific">Methylotuvimicrobium buryatense</name>
    <name type="common">Methylomicrobium buryatense</name>
    <dbReference type="NCBI Taxonomy" id="95641"/>
    <lineage>
        <taxon>Bacteria</taxon>
        <taxon>Pseudomonadati</taxon>
        <taxon>Pseudomonadota</taxon>
        <taxon>Gammaproteobacteria</taxon>
        <taxon>Methylococcales</taxon>
        <taxon>Methylococcaceae</taxon>
        <taxon>Methylotuvimicrobium</taxon>
    </lineage>
</organism>
<dbReference type="InterPro" id="IPR012337">
    <property type="entry name" value="RNaseH-like_sf"/>
</dbReference>
<reference evidence="4" key="1">
    <citation type="journal article" date="2019" name="J. Bacteriol.">
        <title>A Mutagenic Screen Identifies a TonB-Dependent Receptor Required for the Lanthanide Metal Switch in the Type I Methanotroph 'Methylotuvimicrobium buryatense' 5GB1C.</title>
        <authorList>
            <person name="Groom J.D."/>
            <person name="Ford S.M."/>
            <person name="Pesesky M.W."/>
            <person name="Lidstrom M.E."/>
        </authorList>
    </citation>
    <scope>NUCLEOTIDE SEQUENCE [LARGE SCALE GENOMIC DNA]</scope>
    <source>
        <strain evidence="4">5GB1C</strain>
    </source>
</reference>
<evidence type="ECO:0000313" key="4">
    <source>
        <dbReference type="Proteomes" id="UP000305881"/>
    </source>
</evidence>
<keyword evidence="1" id="KW-0812">Transmembrane</keyword>
<dbReference type="PANTHER" id="PTHR35404:SF8">
    <property type="entry name" value="TRANSPOSASE OF TN10"/>
    <property type="match status" value="1"/>
</dbReference>
<dbReference type="Proteomes" id="UP000305881">
    <property type="component" value="Chromosome"/>
</dbReference>
<evidence type="ECO:0000259" key="2">
    <source>
        <dbReference type="Pfam" id="PF01609"/>
    </source>
</evidence>
<name>A0A4P9URG8_METBY</name>
<proteinExistence type="predicted"/>
<evidence type="ECO:0000256" key="1">
    <source>
        <dbReference type="SAM" id="Phobius"/>
    </source>
</evidence>
<dbReference type="InterPro" id="IPR002559">
    <property type="entry name" value="Transposase_11"/>
</dbReference>
<accession>A0A4P9URG8</accession>
<keyword evidence="1" id="KW-1133">Transmembrane helix</keyword>
<evidence type="ECO:0000313" key="3">
    <source>
        <dbReference type="EMBL" id="QCW83997.1"/>
    </source>
</evidence>
<dbReference type="GO" id="GO:0006313">
    <property type="term" value="P:DNA transposition"/>
    <property type="evidence" value="ECO:0007669"/>
    <property type="project" value="InterPro"/>
</dbReference>
<dbReference type="OrthoDB" id="6140187at2"/>
<keyword evidence="1" id="KW-0472">Membrane</keyword>
<keyword evidence="4" id="KW-1185">Reference proteome</keyword>
<dbReference type="KEGG" id="mbur:EQU24_18425"/>
<protein>
    <recommendedName>
        <fullName evidence="2">Transposase IS4-like domain-containing protein</fullName>
    </recommendedName>
</protein>
<sequence>MNKYAKIKKGLTPFSLVAFYRAPKYRKDLTVQHRPAQSRSSRKQAAREKEPWLLVVSPSLKDYTPVDVVNYYRSRMQIEEGFRDTKSTHYGADLTQDSRISAERRANLLLIAALIIFALWLIGLGLKGTAIERQIKVCSNRDRSPYSVIFLARIACQYVVFELPENLLEHAQALLVDYFRTLEKA</sequence>
<dbReference type="AlphaFoldDB" id="A0A4P9URG8"/>
<dbReference type="GO" id="GO:0004803">
    <property type="term" value="F:transposase activity"/>
    <property type="evidence" value="ECO:0007669"/>
    <property type="project" value="InterPro"/>
</dbReference>
<feature type="transmembrane region" description="Helical" evidence="1">
    <location>
        <begin position="108"/>
        <end position="126"/>
    </location>
</feature>